<dbReference type="AlphaFoldDB" id="D3BLJ1"/>
<keyword evidence="4" id="KW-1185">Reference proteome</keyword>
<feature type="transmembrane region" description="Helical" evidence="1">
    <location>
        <begin position="42"/>
        <end position="62"/>
    </location>
</feature>
<organism evidence="3 4">
    <name type="scientific">Heterostelium pallidum (strain ATCC 26659 / Pp 5 / PN500)</name>
    <name type="common">Cellular slime mold</name>
    <name type="synonym">Polysphondylium pallidum</name>
    <dbReference type="NCBI Taxonomy" id="670386"/>
    <lineage>
        <taxon>Eukaryota</taxon>
        <taxon>Amoebozoa</taxon>
        <taxon>Evosea</taxon>
        <taxon>Eumycetozoa</taxon>
        <taxon>Dictyostelia</taxon>
        <taxon>Acytosteliales</taxon>
        <taxon>Acytosteliaceae</taxon>
        <taxon>Heterostelium</taxon>
    </lineage>
</organism>
<evidence type="ECO:0000256" key="2">
    <source>
        <dbReference type="SAM" id="SignalP"/>
    </source>
</evidence>
<keyword evidence="1" id="KW-0812">Transmembrane</keyword>
<protein>
    <submittedName>
        <fullName evidence="3">Uncharacterized protein</fullName>
    </submittedName>
</protein>
<keyword evidence="1" id="KW-1133">Transmembrane helix</keyword>
<keyword evidence="1" id="KW-0472">Membrane</keyword>
<dbReference type="InParanoid" id="D3BLJ1"/>
<feature type="signal peptide" evidence="2">
    <location>
        <begin position="1"/>
        <end position="18"/>
    </location>
</feature>
<sequence length="87" mass="9835">MSVLVMLMMGGSLETATAFEHHSKVQRRYRRWTKYLAVSKLPISSTIVPVCAYILLICRLAVSVDWYLGTTIPTPPKAISVPIYQHQ</sequence>
<dbReference type="Proteomes" id="UP000001396">
    <property type="component" value="Unassembled WGS sequence"/>
</dbReference>
<feature type="chain" id="PRO_5003041282" evidence="2">
    <location>
        <begin position="19"/>
        <end position="87"/>
    </location>
</feature>
<dbReference type="GeneID" id="31367511"/>
<evidence type="ECO:0000313" key="4">
    <source>
        <dbReference type="Proteomes" id="UP000001396"/>
    </source>
</evidence>
<gene>
    <name evidence="3" type="ORF">PPL_12044</name>
</gene>
<dbReference type="EMBL" id="ADBJ01000042">
    <property type="protein sequence ID" value="EFA77442.1"/>
    <property type="molecule type" value="Genomic_DNA"/>
</dbReference>
<comment type="caution">
    <text evidence="3">The sequence shown here is derived from an EMBL/GenBank/DDBJ whole genome shotgun (WGS) entry which is preliminary data.</text>
</comment>
<evidence type="ECO:0000256" key="1">
    <source>
        <dbReference type="SAM" id="Phobius"/>
    </source>
</evidence>
<keyword evidence="2" id="KW-0732">Signal</keyword>
<name>D3BLJ1_HETP5</name>
<accession>D3BLJ1</accession>
<evidence type="ECO:0000313" key="3">
    <source>
        <dbReference type="EMBL" id="EFA77442.1"/>
    </source>
</evidence>
<proteinExistence type="predicted"/>
<reference evidence="3 4" key="1">
    <citation type="journal article" date="2011" name="Genome Res.">
        <title>Phylogeny-wide analysis of social amoeba genomes highlights ancient origins for complex intercellular communication.</title>
        <authorList>
            <person name="Heidel A.J."/>
            <person name="Lawal H.M."/>
            <person name="Felder M."/>
            <person name="Schilde C."/>
            <person name="Helps N.R."/>
            <person name="Tunggal B."/>
            <person name="Rivero F."/>
            <person name="John U."/>
            <person name="Schleicher M."/>
            <person name="Eichinger L."/>
            <person name="Platzer M."/>
            <person name="Noegel A.A."/>
            <person name="Schaap P."/>
            <person name="Gloeckner G."/>
        </authorList>
    </citation>
    <scope>NUCLEOTIDE SEQUENCE [LARGE SCALE GENOMIC DNA]</scope>
    <source>
        <strain evidence="4">ATCC 26659 / Pp 5 / PN500</strain>
    </source>
</reference>
<dbReference type="RefSeq" id="XP_020429570.1">
    <property type="nucleotide sequence ID" value="XM_020582789.1"/>
</dbReference>